<organism evidence="3 4">
    <name type="scientific">Armadillidium nasatum</name>
    <dbReference type="NCBI Taxonomy" id="96803"/>
    <lineage>
        <taxon>Eukaryota</taxon>
        <taxon>Metazoa</taxon>
        <taxon>Ecdysozoa</taxon>
        <taxon>Arthropoda</taxon>
        <taxon>Crustacea</taxon>
        <taxon>Multicrustacea</taxon>
        <taxon>Malacostraca</taxon>
        <taxon>Eumalacostraca</taxon>
        <taxon>Peracarida</taxon>
        <taxon>Isopoda</taxon>
        <taxon>Oniscidea</taxon>
        <taxon>Crinocheta</taxon>
        <taxon>Armadillidiidae</taxon>
        <taxon>Armadillidium</taxon>
    </lineage>
</organism>
<evidence type="ECO:0000259" key="2">
    <source>
        <dbReference type="PROSITE" id="PS51549"/>
    </source>
</evidence>
<feature type="domain" description="DM13" evidence="2">
    <location>
        <begin position="1"/>
        <end position="75"/>
    </location>
</feature>
<dbReference type="PROSITE" id="PS51549">
    <property type="entry name" value="DM13"/>
    <property type="match status" value="2"/>
</dbReference>
<dbReference type="PANTHER" id="PTHR24036">
    <property type="entry name" value="SKELETOR-RELATED"/>
    <property type="match status" value="1"/>
</dbReference>
<dbReference type="InterPro" id="IPR019545">
    <property type="entry name" value="DM13_domain"/>
</dbReference>
<accession>A0A5N5TED3</accession>
<proteinExistence type="predicted"/>
<gene>
    <name evidence="3" type="primary">Skeletor_0</name>
    <name evidence="3" type="ORF">Anas_10569</name>
</gene>
<dbReference type="InterPro" id="IPR052126">
    <property type="entry name" value="Spindle_Org/Thrombomodulin"/>
</dbReference>
<keyword evidence="1" id="KW-0677">Repeat</keyword>
<dbReference type="SMART" id="SM00686">
    <property type="entry name" value="DM13"/>
    <property type="match status" value="2"/>
</dbReference>
<dbReference type="PANTHER" id="PTHR24036:SF5">
    <property type="entry name" value="THROMBOMODULIN"/>
    <property type="match status" value="1"/>
</dbReference>
<reference evidence="3 4" key="1">
    <citation type="journal article" date="2019" name="PLoS Biol.">
        <title>Sex chromosomes control vertical transmission of feminizing Wolbachia symbionts in an isopod.</title>
        <authorList>
            <person name="Becking T."/>
            <person name="Chebbi M.A."/>
            <person name="Giraud I."/>
            <person name="Moumen B."/>
            <person name="Laverre T."/>
            <person name="Caubet Y."/>
            <person name="Peccoud J."/>
            <person name="Gilbert C."/>
            <person name="Cordaux R."/>
        </authorList>
    </citation>
    <scope>NUCLEOTIDE SEQUENCE [LARGE SCALE GENOMIC DNA]</scope>
    <source>
        <strain evidence="3">ANa2</strain>
        <tissue evidence="3">Whole body excluding digestive tract and cuticle</tissue>
    </source>
</reference>
<name>A0A5N5TED3_9CRUS</name>
<dbReference type="Pfam" id="PF10517">
    <property type="entry name" value="DM13"/>
    <property type="match status" value="2"/>
</dbReference>
<comment type="caution">
    <text evidence="3">The sequence shown here is derived from an EMBL/GenBank/DDBJ whole genome shotgun (WGS) entry which is preliminary data.</text>
</comment>
<keyword evidence="4" id="KW-1185">Reference proteome</keyword>
<evidence type="ECO:0000313" key="3">
    <source>
        <dbReference type="EMBL" id="KAB7504881.1"/>
    </source>
</evidence>
<dbReference type="Proteomes" id="UP000326759">
    <property type="component" value="Unassembled WGS sequence"/>
</dbReference>
<feature type="domain" description="DM13" evidence="2">
    <location>
        <begin position="86"/>
        <end position="190"/>
    </location>
</feature>
<dbReference type="OrthoDB" id="2448405at2759"/>
<dbReference type="EMBL" id="SEYY01002161">
    <property type="protein sequence ID" value="KAB7504881.1"/>
    <property type="molecule type" value="Genomic_DNA"/>
</dbReference>
<sequence>MLFFFAGNKTPKPSHRGFIIPDERGRTDPLGPYKNKNMVIKFPITKKGQRSFHDIKWLSVWCRKFAIDFGYVQIPAGVQIPTSTSGGYLNSGDGAAEASNVVMEDADTIVVENLKFDGSVPDAIFVMGIGESDTEGYQVPNERGSIEPLGRYNRRTLTLKIPKVSDNDHVQYFGIWSPTRGMISSVKFPNNMRVPPPSENLR</sequence>
<evidence type="ECO:0000313" key="4">
    <source>
        <dbReference type="Proteomes" id="UP000326759"/>
    </source>
</evidence>
<dbReference type="AlphaFoldDB" id="A0A5N5TED3"/>
<evidence type="ECO:0000256" key="1">
    <source>
        <dbReference type="ARBA" id="ARBA00022737"/>
    </source>
</evidence>
<protein>
    <submittedName>
        <fullName evidence="3">Protein Skeletor</fullName>
    </submittedName>
</protein>